<keyword evidence="1" id="KW-0472">Membrane</keyword>
<keyword evidence="1" id="KW-1133">Transmembrane helix</keyword>
<dbReference type="RefSeq" id="WP_369174976.1">
    <property type="nucleotide sequence ID" value="NZ_CP163439.1"/>
</dbReference>
<accession>A0AB39QBK4</accession>
<name>A0AB39QBK4_9ACTN</name>
<dbReference type="EMBL" id="CP163439">
    <property type="protein sequence ID" value="XDQ40270.1"/>
    <property type="molecule type" value="Genomic_DNA"/>
</dbReference>
<gene>
    <name evidence="2" type="ORF">AB5J49_46975</name>
</gene>
<dbReference type="AlphaFoldDB" id="A0AB39QBK4"/>
<reference evidence="2" key="1">
    <citation type="submission" date="2024-07" db="EMBL/GenBank/DDBJ databases">
        <authorList>
            <person name="Yu S.T."/>
        </authorList>
    </citation>
    <scope>NUCLEOTIDE SEQUENCE</scope>
    <source>
        <strain evidence="2">R28</strain>
    </source>
</reference>
<evidence type="ECO:0000256" key="1">
    <source>
        <dbReference type="SAM" id="Phobius"/>
    </source>
</evidence>
<protein>
    <submittedName>
        <fullName evidence="2">Uncharacterized protein</fullName>
    </submittedName>
</protein>
<organism evidence="2">
    <name type="scientific">Streptomyces sp. R28</name>
    <dbReference type="NCBI Taxonomy" id="3238628"/>
    <lineage>
        <taxon>Bacteria</taxon>
        <taxon>Bacillati</taxon>
        <taxon>Actinomycetota</taxon>
        <taxon>Actinomycetes</taxon>
        <taxon>Kitasatosporales</taxon>
        <taxon>Streptomycetaceae</taxon>
        <taxon>Streptomyces</taxon>
    </lineage>
</organism>
<proteinExistence type="predicted"/>
<feature type="transmembrane region" description="Helical" evidence="1">
    <location>
        <begin position="20"/>
        <end position="42"/>
    </location>
</feature>
<keyword evidence="1" id="KW-0812">Transmembrane</keyword>
<sequence length="44" mass="4534">MPIVQWVSPKDSAGVPPALLLTRPLAAALLAVVALMTVANAIPR</sequence>
<evidence type="ECO:0000313" key="2">
    <source>
        <dbReference type="EMBL" id="XDQ40270.1"/>
    </source>
</evidence>